<reference evidence="1 2" key="1">
    <citation type="submission" date="2019-03" db="EMBL/GenBank/DDBJ databases">
        <title>Single cell metagenomics reveals metabolic interactions within the superorganism composed of flagellate Streblomastix strix and complex community of Bacteroidetes bacteria on its surface.</title>
        <authorList>
            <person name="Treitli S.C."/>
            <person name="Kolisko M."/>
            <person name="Husnik F."/>
            <person name="Keeling P."/>
            <person name="Hampl V."/>
        </authorList>
    </citation>
    <scope>NUCLEOTIDE SEQUENCE [LARGE SCALE GENOMIC DNA]</scope>
    <source>
        <strain evidence="1">ST1C</strain>
    </source>
</reference>
<sequence length="86" mass="8505">MQNATENSLQILITSVASTLPSATTQLYFCATYALPLAAGSCDCGPYAAGAPQAGGAPYHGCGWYPGGGYPEGCGQPEGGVYPAGG</sequence>
<evidence type="ECO:0000313" key="2">
    <source>
        <dbReference type="Proteomes" id="UP000324800"/>
    </source>
</evidence>
<dbReference type="AlphaFoldDB" id="A0A5J4U4N6"/>
<proteinExistence type="predicted"/>
<gene>
    <name evidence="1" type="ORF">EZS28_039849</name>
</gene>
<evidence type="ECO:0000313" key="1">
    <source>
        <dbReference type="EMBL" id="KAA6364625.1"/>
    </source>
</evidence>
<comment type="caution">
    <text evidence="1">The sequence shown here is derived from an EMBL/GenBank/DDBJ whole genome shotgun (WGS) entry which is preliminary data.</text>
</comment>
<accession>A0A5J4U4N6</accession>
<organism evidence="1 2">
    <name type="scientific">Streblomastix strix</name>
    <dbReference type="NCBI Taxonomy" id="222440"/>
    <lineage>
        <taxon>Eukaryota</taxon>
        <taxon>Metamonada</taxon>
        <taxon>Preaxostyla</taxon>
        <taxon>Oxymonadida</taxon>
        <taxon>Streblomastigidae</taxon>
        <taxon>Streblomastix</taxon>
    </lineage>
</organism>
<dbReference type="EMBL" id="SNRW01021425">
    <property type="protein sequence ID" value="KAA6364625.1"/>
    <property type="molecule type" value="Genomic_DNA"/>
</dbReference>
<protein>
    <submittedName>
        <fullName evidence="1">Uncharacterized protein</fullName>
    </submittedName>
</protein>
<dbReference type="Proteomes" id="UP000324800">
    <property type="component" value="Unassembled WGS sequence"/>
</dbReference>
<name>A0A5J4U4N6_9EUKA</name>